<dbReference type="PANTHER" id="PTHR22884">
    <property type="entry name" value="SET DOMAIN PROTEINS"/>
    <property type="match status" value="1"/>
</dbReference>
<evidence type="ECO:0000313" key="12">
    <source>
        <dbReference type="Proteomes" id="UP000664859"/>
    </source>
</evidence>
<sequence>MPAIILPPTPPPADKPGARDHYRLPLRVLNDYHARPPPFLTLRALKWECPQPARSEPGEMCQCKESCRGGCLNAMLRIECVSARNEEAKGGSVNSRYANCRCGADCGNRRFQQHEVVKTVPLREEGRGWGLQVLEDVARGQLVCEYLGEVIDEETMQARLERQQRERPHDHDHYVMELTTGLYVDAKFKGSVSRLINHSCDPNCELQKWNVKGETRIGIVALRAIDAGESLSYDYQFFTNDGTKFLCRCGAPRCRGTMAPQRLDGSAGGAHDALRGRTRKELLKRAVRLDKGRVQRLISDGVASKRRLALTGRTLPGERAGGGRP</sequence>
<keyword evidence="3" id="KW-0158">Chromosome</keyword>
<comment type="caution">
    <text evidence="11">The sequence shown here is derived from an EMBL/GenBank/DDBJ whole genome shotgun (WGS) entry which is preliminary data.</text>
</comment>
<dbReference type="Gene3D" id="2.170.270.10">
    <property type="entry name" value="SET domain"/>
    <property type="match status" value="1"/>
</dbReference>
<evidence type="ECO:0000256" key="6">
    <source>
        <dbReference type="ARBA" id="ARBA00022691"/>
    </source>
</evidence>
<dbReference type="GO" id="GO:0032259">
    <property type="term" value="P:methylation"/>
    <property type="evidence" value="ECO:0007669"/>
    <property type="project" value="UniProtKB-KW"/>
</dbReference>
<evidence type="ECO:0000256" key="4">
    <source>
        <dbReference type="ARBA" id="ARBA00022603"/>
    </source>
</evidence>
<dbReference type="InterPro" id="IPR046341">
    <property type="entry name" value="SET_dom_sf"/>
</dbReference>
<dbReference type="OrthoDB" id="422362at2759"/>
<dbReference type="GO" id="GO:0005634">
    <property type="term" value="C:nucleus"/>
    <property type="evidence" value="ECO:0007669"/>
    <property type="project" value="UniProtKB-SubCell"/>
</dbReference>
<dbReference type="PROSITE" id="PS51215">
    <property type="entry name" value="AWS"/>
    <property type="match status" value="1"/>
</dbReference>
<dbReference type="PROSITE" id="PS50280">
    <property type="entry name" value="SET"/>
    <property type="match status" value="1"/>
</dbReference>
<dbReference type="SUPFAM" id="SSF82199">
    <property type="entry name" value="SET domain"/>
    <property type="match status" value="1"/>
</dbReference>
<dbReference type="Proteomes" id="UP000664859">
    <property type="component" value="Unassembled WGS sequence"/>
</dbReference>
<gene>
    <name evidence="11" type="ORF">JKP88DRAFT_270582</name>
</gene>
<dbReference type="PROSITE" id="PS50868">
    <property type="entry name" value="POST_SET"/>
    <property type="match status" value="1"/>
</dbReference>
<dbReference type="SMART" id="SM00317">
    <property type="entry name" value="SET"/>
    <property type="match status" value="1"/>
</dbReference>
<feature type="domain" description="AWS" evidence="10">
    <location>
        <begin position="56"/>
        <end position="115"/>
    </location>
</feature>
<keyword evidence="6" id="KW-0949">S-adenosyl-L-methionine</keyword>
<dbReference type="SMART" id="SM00570">
    <property type="entry name" value="AWS"/>
    <property type="match status" value="1"/>
</dbReference>
<evidence type="ECO:0000256" key="7">
    <source>
        <dbReference type="ARBA" id="ARBA00023242"/>
    </source>
</evidence>
<keyword evidence="5" id="KW-0808">Transferase</keyword>
<keyword evidence="4" id="KW-0489">Methyltransferase</keyword>
<organism evidence="11 12">
    <name type="scientific">Tribonema minus</name>
    <dbReference type="NCBI Taxonomy" id="303371"/>
    <lineage>
        <taxon>Eukaryota</taxon>
        <taxon>Sar</taxon>
        <taxon>Stramenopiles</taxon>
        <taxon>Ochrophyta</taxon>
        <taxon>PX clade</taxon>
        <taxon>Xanthophyceae</taxon>
        <taxon>Tribonematales</taxon>
        <taxon>Tribonemataceae</taxon>
        <taxon>Tribonema</taxon>
    </lineage>
</organism>
<keyword evidence="7" id="KW-0539">Nucleus</keyword>
<comment type="subcellular location">
    <subcellularLocation>
        <location evidence="2">Chromosome</location>
    </subcellularLocation>
    <subcellularLocation>
        <location evidence="1">Nucleus</location>
    </subcellularLocation>
</comment>
<keyword evidence="12" id="KW-1185">Reference proteome</keyword>
<dbReference type="InterPro" id="IPR050777">
    <property type="entry name" value="SET2_Histone-Lys_MeTrsfase"/>
</dbReference>
<evidence type="ECO:0000256" key="2">
    <source>
        <dbReference type="ARBA" id="ARBA00004286"/>
    </source>
</evidence>
<evidence type="ECO:0000256" key="1">
    <source>
        <dbReference type="ARBA" id="ARBA00004123"/>
    </source>
</evidence>
<accession>A0A835YR61</accession>
<evidence type="ECO:0000256" key="5">
    <source>
        <dbReference type="ARBA" id="ARBA00022679"/>
    </source>
</evidence>
<evidence type="ECO:0000313" key="11">
    <source>
        <dbReference type="EMBL" id="KAG5178160.1"/>
    </source>
</evidence>
<name>A0A835YR61_9STRA</name>
<reference evidence="11" key="1">
    <citation type="submission" date="2021-02" db="EMBL/GenBank/DDBJ databases">
        <title>First Annotated Genome of the Yellow-green Alga Tribonema minus.</title>
        <authorList>
            <person name="Mahan K.M."/>
        </authorList>
    </citation>
    <scope>NUCLEOTIDE SEQUENCE</scope>
    <source>
        <strain evidence="11">UTEX B ZZ1240</strain>
    </source>
</reference>
<dbReference type="EMBL" id="JAFCMP010000517">
    <property type="protein sequence ID" value="KAG5178160.1"/>
    <property type="molecule type" value="Genomic_DNA"/>
</dbReference>
<dbReference type="GO" id="GO:0005694">
    <property type="term" value="C:chromosome"/>
    <property type="evidence" value="ECO:0007669"/>
    <property type="project" value="UniProtKB-SubCell"/>
</dbReference>
<evidence type="ECO:0000259" key="10">
    <source>
        <dbReference type="PROSITE" id="PS51215"/>
    </source>
</evidence>
<dbReference type="InterPro" id="IPR006560">
    <property type="entry name" value="AWS_dom"/>
</dbReference>
<dbReference type="InterPro" id="IPR003616">
    <property type="entry name" value="Post-SET_dom"/>
</dbReference>
<dbReference type="AlphaFoldDB" id="A0A835YR61"/>
<evidence type="ECO:0000259" key="8">
    <source>
        <dbReference type="PROSITE" id="PS50280"/>
    </source>
</evidence>
<dbReference type="Pfam" id="PF00856">
    <property type="entry name" value="SET"/>
    <property type="match status" value="1"/>
</dbReference>
<dbReference type="CDD" id="cd10531">
    <property type="entry name" value="SET_SETD2-like"/>
    <property type="match status" value="1"/>
</dbReference>
<protein>
    <recommendedName>
        <fullName evidence="13">Histone-lysine N-methyltransferase</fullName>
    </recommendedName>
</protein>
<dbReference type="GO" id="GO:0042054">
    <property type="term" value="F:histone methyltransferase activity"/>
    <property type="evidence" value="ECO:0007669"/>
    <property type="project" value="InterPro"/>
</dbReference>
<evidence type="ECO:0000259" key="9">
    <source>
        <dbReference type="PROSITE" id="PS50868"/>
    </source>
</evidence>
<feature type="domain" description="SET" evidence="8">
    <location>
        <begin position="112"/>
        <end position="236"/>
    </location>
</feature>
<proteinExistence type="predicted"/>
<evidence type="ECO:0008006" key="13">
    <source>
        <dbReference type="Google" id="ProtNLM"/>
    </source>
</evidence>
<dbReference type="InterPro" id="IPR001214">
    <property type="entry name" value="SET_dom"/>
</dbReference>
<evidence type="ECO:0000256" key="3">
    <source>
        <dbReference type="ARBA" id="ARBA00022454"/>
    </source>
</evidence>
<feature type="domain" description="Post-SET" evidence="9">
    <location>
        <begin position="243"/>
        <end position="259"/>
    </location>
</feature>